<comment type="caution">
    <text evidence="1">The sequence shown here is derived from an EMBL/GenBank/DDBJ whole genome shotgun (WGS) entry which is preliminary data.</text>
</comment>
<protein>
    <recommendedName>
        <fullName evidence="3">LEA domain protein</fullName>
    </recommendedName>
</protein>
<name>A0AAN7T2T5_9EURO</name>
<evidence type="ECO:0000313" key="1">
    <source>
        <dbReference type="EMBL" id="KAK5086843.1"/>
    </source>
</evidence>
<evidence type="ECO:0008006" key="3">
    <source>
        <dbReference type="Google" id="ProtNLM"/>
    </source>
</evidence>
<evidence type="ECO:0000313" key="2">
    <source>
        <dbReference type="Proteomes" id="UP001309876"/>
    </source>
</evidence>
<dbReference type="AlphaFoldDB" id="A0AAN7T2T5"/>
<organism evidence="1 2">
    <name type="scientific">Lithohypha guttulata</name>
    <dbReference type="NCBI Taxonomy" id="1690604"/>
    <lineage>
        <taxon>Eukaryota</taxon>
        <taxon>Fungi</taxon>
        <taxon>Dikarya</taxon>
        <taxon>Ascomycota</taxon>
        <taxon>Pezizomycotina</taxon>
        <taxon>Eurotiomycetes</taxon>
        <taxon>Chaetothyriomycetidae</taxon>
        <taxon>Chaetothyriales</taxon>
        <taxon>Trichomeriaceae</taxon>
        <taxon>Lithohypha</taxon>
    </lineage>
</organism>
<accession>A0AAN7T2T5</accession>
<dbReference type="Proteomes" id="UP001309876">
    <property type="component" value="Unassembled WGS sequence"/>
</dbReference>
<keyword evidence="2" id="KW-1185">Reference proteome</keyword>
<dbReference type="EMBL" id="JAVRRJ010000003">
    <property type="protein sequence ID" value="KAK5086843.1"/>
    <property type="molecule type" value="Genomic_DNA"/>
</dbReference>
<reference evidence="1 2" key="1">
    <citation type="submission" date="2023-08" db="EMBL/GenBank/DDBJ databases">
        <title>Black Yeasts Isolated from many extreme environments.</title>
        <authorList>
            <person name="Coleine C."/>
            <person name="Stajich J.E."/>
            <person name="Selbmann L."/>
        </authorList>
    </citation>
    <scope>NUCLEOTIDE SEQUENCE [LARGE SCALE GENOMIC DNA]</scope>
    <source>
        <strain evidence="1 2">CCFEE 5910</strain>
    </source>
</reference>
<gene>
    <name evidence="1" type="ORF">LTR05_004012</name>
</gene>
<sequence>MSFLSRSTPLLRQAVFTHQAPRLFSTAVVLRKGPIETGKDALKAVDRTISDVAVKGIDKGVELKDKAADTVGTNASKATEATQDAAQNAQYKAGDLGAEAQGKANEIAGKAKGAAAEAQRKTS</sequence>
<proteinExistence type="predicted"/>